<dbReference type="InterPro" id="IPR008979">
    <property type="entry name" value="Galactose-bd-like_sf"/>
</dbReference>
<feature type="domain" description="Beta-galactosidase galactose-binding" evidence="10">
    <location>
        <begin position="514"/>
        <end position="572"/>
    </location>
</feature>
<dbReference type="PIRSF" id="PIRSF006336">
    <property type="entry name" value="B-gal"/>
    <property type="match status" value="1"/>
</dbReference>
<comment type="caution">
    <text evidence="11">The sequence shown here is derived from an EMBL/GenBank/DDBJ whole genome shotgun (WGS) entry which is preliminary data.</text>
</comment>
<comment type="similarity">
    <text evidence="1 7">Belongs to the glycosyl hydrolase 35 family.</text>
</comment>
<evidence type="ECO:0000313" key="12">
    <source>
        <dbReference type="Proteomes" id="UP000179807"/>
    </source>
</evidence>
<evidence type="ECO:0000256" key="6">
    <source>
        <dbReference type="PIRSR" id="PIRSR006336-1"/>
    </source>
</evidence>
<dbReference type="InterPro" id="IPR026283">
    <property type="entry name" value="B-gal_1-like"/>
</dbReference>
<dbReference type="SUPFAM" id="SSF49785">
    <property type="entry name" value="Galactose-binding domain-like"/>
    <property type="match status" value="1"/>
</dbReference>
<evidence type="ECO:0000256" key="2">
    <source>
        <dbReference type="ARBA" id="ARBA00022729"/>
    </source>
</evidence>
<dbReference type="OrthoDB" id="1657402at2759"/>
<evidence type="ECO:0000256" key="4">
    <source>
        <dbReference type="ARBA" id="ARBA00023180"/>
    </source>
</evidence>
<evidence type="ECO:0000259" key="9">
    <source>
        <dbReference type="Pfam" id="PF21317"/>
    </source>
</evidence>
<dbReference type="SUPFAM" id="SSF51445">
    <property type="entry name" value="(Trans)glycosidases"/>
    <property type="match status" value="1"/>
</dbReference>
<organism evidence="11 12">
    <name type="scientific">Tritrichomonas foetus</name>
    <dbReference type="NCBI Taxonomy" id="1144522"/>
    <lineage>
        <taxon>Eukaryota</taxon>
        <taxon>Metamonada</taxon>
        <taxon>Parabasalia</taxon>
        <taxon>Tritrichomonadida</taxon>
        <taxon>Tritrichomonadidae</taxon>
        <taxon>Tritrichomonas</taxon>
    </lineage>
</organism>
<dbReference type="AlphaFoldDB" id="A0A1J4L0M9"/>
<evidence type="ECO:0000256" key="3">
    <source>
        <dbReference type="ARBA" id="ARBA00022801"/>
    </source>
</evidence>
<evidence type="ECO:0000256" key="5">
    <source>
        <dbReference type="ARBA" id="ARBA00023295"/>
    </source>
</evidence>
<dbReference type="Pfam" id="PF21317">
    <property type="entry name" value="BetaGal_ABD_1"/>
    <property type="match status" value="1"/>
</dbReference>
<dbReference type="InterPro" id="IPR048913">
    <property type="entry name" value="BetaGal_gal-bd"/>
</dbReference>
<dbReference type="EMBL" id="MLAK01000040">
    <property type="protein sequence ID" value="OHT17081.1"/>
    <property type="molecule type" value="Genomic_DNA"/>
</dbReference>
<dbReference type="InterPro" id="IPR017853">
    <property type="entry name" value="GH"/>
</dbReference>
<dbReference type="Gene3D" id="3.20.20.80">
    <property type="entry name" value="Glycosidases"/>
    <property type="match status" value="1"/>
</dbReference>
<sequence>MLLSLFLFLQKCVAERSFGIKGGYFEMDGERFRYVSAEFHYFRQLPESWEETIQKIAHCGCNVIQTYVAWNLHEPTKGNFNFEGIADIERFLDLCQNYGLYVILRPGPYICAEWDFGGLPYWLLREDGIVFRTNNEVYLKHCKDWLTVLYKKLNRYMYLNGGNIIMVQIENEYGSYKVCNGDYLNELSKIARELLGEKTQLFTTDGNALSFLLCGSTTSNAYATIDFGQGASYTSSFMMESMYNLGGPYVNSEYYTGWLDHWGTKHETRDPKLIAKDLDGMLGESASVSMYMFIGGTNFGFYNGANGGNSEYLADPTTYDYDAPLNEAGDMTTKYYEIQSAISHYFDIPVYDVKNSTKKAYGEVKFTEGMTLYEALPIIGQRKQTNDDPMTMEALDVDYGFTLYQSKLENGGILNISVVHDRAFVFVDQKQKAVIQRNAEKEVELPAGDLDILVENMGRLNYGTEFVDYKGLLKGVKHDGIDLKGWTMTGFNLTNIKELNWNSVKGKELPTKVPSFYRATFNVDEIGDTFLNPTGLVKGVAFVNNFNLGRYWTIGPQLTLYVPRHILKKGVNELVIFEIESQSETVPSVSFDDYPQIDIIQ</sequence>
<keyword evidence="4" id="KW-0325">Glycoprotein</keyword>
<keyword evidence="5" id="KW-0326">Glycosidase</keyword>
<dbReference type="GO" id="GO:0004565">
    <property type="term" value="F:beta-galactosidase activity"/>
    <property type="evidence" value="ECO:0007669"/>
    <property type="project" value="InterPro"/>
</dbReference>
<dbReference type="Pfam" id="PF01301">
    <property type="entry name" value="Glyco_hydro_35"/>
    <property type="match status" value="1"/>
</dbReference>
<dbReference type="Pfam" id="PF21467">
    <property type="entry name" value="BetaGal_gal-bd"/>
    <property type="match status" value="1"/>
</dbReference>
<dbReference type="GeneID" id="94848406"/>
<feature type="active site" description="Nucleophile" evidence="6">
    <location>
        <position position="253"/>
    </location>
</feature>
<dbReference type="Gene3D" id="2.60.120.260">
    <property type="entry name" value="Galactose-binding domain-like"/>
    <property type="match status" value="2"/>
</dbReference>
<protein>
    <submittedName>
        <fullName evidence="11">Beta-galactosidase-1-like protein</fullName>
    </submittedName>
</protein>
<evidence type="ECO:0000256" key="7">
    <source>
        <dbReference type="RuleBase" id="RU003679"/>
    </source>
</evidence>
<dbReference type="PRINTS" id="PR00742">
    <property type="entry name" value="GLHYDRLASE35"/>
</dbReference>
<evidence type="ECO:0000313" key="11">
    <source>
        <dbReference type="EMBL" id="OHT17081.1"/>
    </source>
</evidence>
<feature type="domain" description="Beta-galactosidase 1-like first all-beta" evidence="9">
    <location>
        <begin position="389"/>
        <end position="489"/>
    </location>
</feature>
<feature type="domain" description="Glycoside hydrolase 35 catalytic" evidence="8">
    <location>
        <begin position="26"/>
        <end position="344"/>
    </location>
</feature>
<dbReference type="InterPro" id="IPR001944">
    <property type="entry name" value="Glycoside_Hdrlase_35"/>
</dbReference>
<gene>
    <name evidence="11" type="primary">Glb1l</name>
    <name evidence="11" type="ORF">TRFO_41313</name>
</gene>
<keyword evidence="12" id="KW-1185">Reference proteome</keyword>
<dbReference type="InterPro" id="IPR031330">
    <property type="entry name" value="Gly_Hdrlase_35_cat"/>
</dbReference>
<dbReference type="Proteomes" id="UP000179807">
    <property type="component" value="Unassembled WGS sequence"/>
</dbReference>
<feature type="active site" description="Proton donor" evidence="6">
    <location>
        <position position="172"/>
    </location>
</feature>
<dbReference type="VEuPathDB" id="TrichDB:TRFO_41313"/>
<reference evidence="11" key="1">
    <citation type="submission" date="2016-10" db="EMBL/GenBank/DDBJ databases">
        <authorList>
            <person name="Benchimol M."/>
            <person name="Almeida L.G."/>
            <person name="Vasconcelos A.T."/>
            <person name="Perreira-Neves A."/>
            <person name="Rosa I.A."/>
            <person name="Tasca T."/>
            <person name="Bogo M.R."/>
            <person name="de Souza W."/>
        </authorList>
    </citation>
    <scope>NUCLEOTIDE SEQUENCE [LARGE SCALE GENOMIC DNA]</scope>
    <source>
        <strain evidence="11">K</strain>
    </source>
</reference>
<dbReference type="FunFam" id="3.20.20.80:FF:000017">
    <property type="entry name" value="Beta-galactosidase"/>
    <property type="match status" value="1"/>
</dbReference>
<dbReference type="PANTHER" id="PTHR23421">
    <property type="entry name" value="BETA-GALACTOSIDASE RELATED"/>
    <property type="match status" value="1"/>
</dbReference>
<dbReference type="RefSeq" id="XP_068370217.1">
    <property type="nucleotide sequence ID" value="XM_068513702.1"/>
</dbReference>
<name>A0A1J4L0M9_9EUKA</name>
<dbReference type="InterPro" id="IPR048912">
    <property type="entry name" value="BetaGal1-like_ABD1"/>
</dbReference>
<keyword evidence="3" id="KW-0378">Hydrolase</keyword>
<keyword evidence="2" id="KW-0732">Signal</keyword>
<proteinExistence type="inferred from homology"/>
<evidence type="ECO:0000256" key="1">
    <source>
        <dbReference type="ARBA" id="ARBA00009809"/>
    </source>
</evidence>
<evidence type="ECO:0000259" key="8">
    <source>
        <dbReference type="Pfam" id="PF01301"/>
    </source>
</evidence>
<evidence type="ECO:0000259" key="10">
    <source>
        <dbReference type="Pfam" id="PF21467"/>
    </source>
</evidence>
<dbReference type="GO" id="GO:0005975">
    <property type="term" value="P:carbohydrate metabolic process"/>
    <property type="evidence" value="ECO:0007669"/>
    <property type="project" value="InterPro"/>
</dbReference>
<accession>A0A1J4L0M9</accession>